<evidence type="ECO:0000313" key="3">
    <source>
        <dbReference type="Proteomes" id="UP001140949"/>
    </source>
</evidence>
<dbReference type="AlphaFoldDB" id="A0AAX6E8Q8"/>
<dbReference type="Proteomes" id="UP001140949">
    <property type="component" value="Unassembled WGS sequence"/>
</dbReference>
<accession>A0AAX6E8Q8</accession>
<organism evidence="2 3">
    <name type="scientific">Iris pallida</name>
    <name type="common">Sweet iris</name>
    <dbReference type="NCBI Taxonomy" id="29817"/>
    <lineage>
        <taxon>Eukaryota</taxon>
        <taxon>Viridiplantae</taxon>
        <taxon>Streptophyta</taxon>
        <taxon>Embryophyta</taxon>
        <taxon>Tracheophyta</taxon>
        <taxon>Spermatophyta</taxon>
        <taxon>Magnoliopsida</taxon>
        <taxon>Liliopsida</taxon>
        <taxon>Asparagales</taxon>
        <taxon>Iridaceae</taxon>
        <taxon>Iridoideae</taxon>
        <taxon>Irideae</taxon>
        <taxon>Iris</taxon>
    </lineage>
</organism>
<feature type="chain" id="PRO_5043635070" evidence="1">
    <location>
        <begin position="21"/>
        <end position="46"/>
    </location>
</feature>
<protein>
    <submittedName>
        <fullName evidence="2">Uncharacterized protein</fullName>
    </submittedName>
</protein>
<gene>
    <name evidence="2" type="ORF">M6B38_203355</name>
</gene>
<evidence type="ECO:0000256" key="1">
    <source>
        <dbReference type="SAM" id="SignalP"/>
    </source>
</evidence>
<keyword evidence="1" id="KW-0732">Signal</keyword>
<evidence type="ECO:0000313" key="2">
    <source>
        <dbReference type="EMBL" id="KAJ6800299.1"/>
    </source>
</evidence>
<proteinExistence type="predicted"/>
<keyword evidence="3" id="KW-1185">Reference proteome</keyword>
<name>A0AAX6E8Q8_IRIPA</name>
<comment type="caution">
    <text evidence="2">The sequence shown here is derived from an EMBL/GenBank/DDBJ whole genome shotgun (WGS) entry which is preliminary data.</text>
</comment>
<dbReference type="EMBL" id="JANAVB010039017">
    <property type="protein sequence ID" value="KAJ6800299.1"/>
    <property type="molecule type" value="Genomic_DNA"/>
</dbReference>
<feature type="signal peptide" evidence="1">
    <location>
        <begin position="1"/>
        <end position="20"/>
    </location>
</feature>
<sequence>MSLSGWPLSFFNVMLSVTGAQVGTIPDPIYSQGSCDERFVLTACSL</sequence>
<reference evidence="2" key="1">
    <citation type="journal article" date="2023" name="GigaByte">
        <title>Genome assembly of the bearded iris, Iris pallida Lam.</title>
        <authorList>
            <person name="Bruccoleri R.E."/>
            <person name="Oakeley E.J."/>
            <person name="Faust A.M.E."/>
            <person name="Altorfer M."/>
            <person name="Dessus-Babus S."/>
            <person name="Burckhardt D."/>
            <person name="Oertli M."/>
            <person name="Naumann U."/>
            <person name="Petersen F."/>
            <person name="Wong J."/>
        </authorList>
    </citation>
    <scope>NUCLEOTIDE SEQUENCE</scope>
    <source>
        <strain evidence="2">GSM-AAB239-AS_SAM_17_03QT</strain>
    </source>
</reference>
<reference evidence="2" key="2">
    <citation type="submission" date="2023-04" db="EMBL/GenBank/DDBJ databases">
        <authorList>
            <person name="Bruccoleri R.E."/>
            <person name="Oakeley E.J."/>
            <person name="Faust A.-M."/>
            <person name="Dessus-Babus S."/>
            <person name="Altorfer M."/>
            <person name="Burckhardt D."/>
            <person name="Oertli M."/>
            <person name="Naumann U."/>
            <person name="Petersen F."/>
            <person name="Wong J."/>
        </authorList>
    </citation>
    <scope>NUCLEOTIDE SEQUENCE</scope>
    <source>
        <strain evidence="2">GSM-AAB239-AS_SAM_17_03QT</strain>
        <tissue evidence="2">Leaf</tissue>
    </source>
</reference>